<dbReference type="EMBL" id="WNYA01000006">
    <property type="protein sequence ID" value="KAG8567205.1"/>
    <property type="molecule type" value="Genomic_DNA"/>
</dbReference>
<keyword evidence="5" id="KW-0488">Methylation</keyword>
<comment type="subcellular location">
    <subcellularLocation>
        <location evidence="2">Cytoplasm</location>
    </subcellularLocation>
    <subcellularLocation>
        <location evidence="1">Endoplasmic reticulum</location>
    </subcellularLocation>
</comment>
<feature type="domain" description="PI31 proteasome regulator N-terminal" evidence="13">
    <location>
        <begin position="14"/>
        <end position="157"/>
    </location>
</feature>
<reference evidence="14" key="1">
    <citation type="thesis" date="2020" institute="ProQuest LLC" country="789 East Eisenhower Parkway, Ann Arbor, MI, USA">
        <title>Comparative Genomics and Chromosome Evolution.</title>
        <authorList>
            <person name="Mudd A.B."/>
        </authorList>
    </citation>
    <scope>NUCLEOTIDE SEQUENCE</scope>
    <source>
        <strain evidence="14">237g6f4</strain>
        <tissue evidence="14">Blood</tissue>
    </source>
</reference>
<keyword evidence="9" id="KW-0647">Proteasome</keyword>
<evidence type="ECO:0000256" key="12">
    <source>
        <dbReference type="SAM" id="MobiDB-lite"/>
    </source>
</evidence>
<protein>
    <recommendedName>
        <fullName evidence="4">Proteasome inhibitor PI31 subunit</fullName>
    </recommendedName>
</protein>
<feature type="compositionally biased region" description="Basic and acidic residues" evidence="12">
    <location>
        <begin position="164"/>
        <end position="175"/>
    </location>
</feature>
<comment type="function">
    <text evidence="11">Plays an important role in control of proteasome function. Inhibits the hydrolysis of protein and peptide substrates by the 20S proteasome. Also inhibits the activation of the proteasome by the proteasome regulatory proteins PA700 and PA28.</text>
</comment>
<dbReference type="Pfam" id="PF11566">
    <property type="entry name" value="PI31_Prot_N"/>
    <property type="match status" value="1"/>
</dbReference>
<evidence type="ECO:0000259" key="13">
    <source>
        <dbReference type="Pfam" id="PF11566"/>
    </source>
</evidence>
<evidence type="ECO:0000313" key="14">
    <source>
        <dbReference type="EMBL" id="KAG8567205.1"/>
    </source>
</evidence>
<organism evidence="14 15">
    <name type="scientific">Engystomops pustulosus</name>
    <name type="common">Tungara frog</name>
    <name type="synonym">Physalaemus pustulosus</name>
    <dbReference type="NCBI Taxonomy" id="76066"/>
    <lineage>
        <taxon>Eukaryota</taxon>
        <taxon>Metazoa</taxon>
        <taxon>Chordata</taxon>
        <taxon>Craniata</taxon>
        <taxon>Vertebrata</taxon>
        <taxon>Euteleostomi</taxon>
        <taxon>Amphibia</taxon>
        <taxon>Batrachia</taxon>
        <taxon>Anura</taxon>
        <taxon>Neobatrachia</taxon>
        <taxon>Hyloidea</taxon>
        <taxon>Leptodactylidae</taxon>
        <taxon>Leiuperinae</taxon>
        <taxon>Engystomops</taxon>
    </lineage>
</organism>
<accession>A0AAV7B287</accession>
<comment type="similarity">
    <text evidence="3">Belongs to the proteasome inhibitor PI31 family.</text>
</comment>
<keyword evidence="7" id="KW-0597">Phosphoprotein</keyword>
<keyword evidence="15" id="KW-1185">Reference proteome</keyword>
<dbReference type="Gene3D" id="3.40.1000.30">
    <property type="match status" value="1"/>
</dbReference>
<evidence type="ECO:0000256" key="2">
    <source>
        <dbReference type="ARBA" id="ARBA00004496"/>
    </source>
</evidence>
<dbReference type="FunFam" id="3.40.1000.30:FF:000002">
    <property type="entry name" value="Proteasome inhibitor PI31 subunit"/>
    <property type="match status" value="1"/>
</dbReference>
<gene>
    <name evidence="14" type="ORF">GDO81_013538</name>
</gene>
<dbReference type="GO" id="GO:0000502">
    <property type="term" value="C:proteasome complex"/>
    <property type="evidence" value="ECO:0007669"/>
    <property type="project" value="UniProtKB-KW"/>
</dbReference>
<evidence type="ECO:0000256" key="9">
    <source>
        <dbReference type="ARBA" id="ARBA00022942"/>
    </source>
</evidence>
<evidence type="ECO:0000256" key="1">
    <source>
        <dbReference type="ARBA" id="ARBA00004240"/>
    </source>
</evidence>
<evidence type="ECO:0000256" key="4">
    <source>
        <dbReference type="ARBA" id="ARBA00015575"/>
    </source>
</evidence>
<evidence type="ECO:0000256" key="11">
    <source>
        <dbReference type="ARBA" id="ARBA00024805"/>
    </source>
</evidence>
<evidence type="ECO:0000256" key="7">
    <source>
        <dbReference type="ARBA" id="ARBA00022553"/>
    </source>
</evidence>
<evidence type="ECO:0000256" key="10">
    <source>
        <dbReference type="ARBA" id="ARBA00022990"/>
    </source>
</evidence>
<dbReference type="InterPro" id="IPR021625">
    <property type="entry name" value="PI31_Prot_N"/>
</dbReference>
<dbReference type="AlphaFoldDB" id="A0AAV7B287"/>
<feature type="region of interest" description="Disordered" evidence="12">
    <location>
        <begin position="164"/>
        <end position="196"/>
    </location>
</feature>
<feature type="region of interest" description="Disordered" evidence="12">
    <location>
        <begin position="216"/>
        <end position="272"/>
    </location>
</feature>
<keyword evidence="6" id="KW-0963">Cytoplasm</keyword>
<dbReference type="GO" id="GO:0070628">
    <property type="term" value="F:proteasome binding"/>
    <property type="evidence" value="ECO:0007669"/>
    <property type="project" value="InterPro"/>
</dbReference>
<dbReference type="InterPro" id="IPR045128">
    <property type="entry name" value="PI31-like"/>
</dbReference>
<dbReference type="Proteomes" id="UP000824782">
    <property type="component" value="Unassembled WGS sequence"/>
</dbReference>
<dbReference type="PANTHER" id="PTHR13266">
    <property type="entry name" value="PROTEASOME INHIBITOR"/>
    <property type="match status" value="1"/>
</dbReference>
<dbReference type="PANTHER" id="PTHR13266:SF1">
    <property type="entry name" value="PROTEASOME INHIBITOR PI31 SUBUNIT"/>
    <property type="match status" value="1"/>
</dbReference>
<evidence type="ECO:0000256" key="3">
    <source>
        <dbReference type="ARBA" id="ARBA00006405"/>
    </source>
</evidence>
<dbReference type="GO" id="GO:0005783">
    <property type="term" value="C:endoplasmic reticulum"/>
    <property type="evidence" value="ECO:0007669"/>
    <property type="project" value="UniProtKB-SubCell"/>
</dbReference>
<keyword evidence="8" id="KW-0256">Endoplasmic reticulum</keyword>
<evidence type="ECO:0000256" key="5">
    <source>
        <dbReference type="ARBA" id="ARBA00022481"/>
    </source>
</evidence>
<dbReference type="GO" id="GO:0004866">
    <property type="term" value="F:endopeptidase inhibitor activity"/>
    <property type="evidence" value="ECO:0007669"/>
    <property type="project" value="InterPro"/>
</dbReference>
<proteinExistence type="inferred from homology"/>
<comment type="caution">
    <text evidence="14">The sequence shown here is derived from an EMBL/GenBank/DDBJ whole genome shotgun (WGS) entry which is preliminary data.</text>
</comment>
<keyword evidence="10" id="KW-0007">Acetylation</keyword>
<sequence>MASPGLELLFGLVSPEITRPQDPLVCFIHWELISHGLRCLGVGEQVMEQPLPALHAEAQAIGTERLPDGWADNKELYTLRYGRDSLQILLKALSVDGSLIVNAMELQSQKVSDITLNIEDFIDIAHLQQYHSVYKHPVELKQQLESKLFSPLLGLKKENVRTERAWERPADDDPLRVPSRAPSSHHHPWTDTPGHFPYGAADLDPLGGRSGGMIMDPFHAGRTRPRPDPLGGLPPGAVPPGARFDPFGPIGSGRPGPDPDHLPPPGYDDMFM</sequence>
<name>A0AAV7B287_ENGPU</name>
<evidence type="ECO:0000256" key="8">
    <source>
        <dbReference type="ARBA" id="ARBA00022824"/>
    </source>
</evidence>
<evidence type="ECO:0000256" key="6">
    <source>
        <dbReference type="ARBA" id="ARBA00022490"/>
    </source>
</evidence>
<evidence type="ECO:0000313" key="15">
    <source>
        <dbReference type="Proteomes" id="UP000824782"/>
    </source>
</evidence>
<dbReference type="GO" id="GO:0043161">
    <property type="term" value="P:proteasome-mediated ubiquitin-dependent protein catabolic process"/>
    <property type="evidence" value="ECO:0007669"/>
    <property type="project" value="InterPro"/>
</dbReference>